<dbReference type="PROSITE" id="PS51257">
    <property type="entry name" value="PROKAR_LIPOPROTEIN"/>
    <property type="match status" value="1"/>
</dbReference>
<organism evidence="3 4">
    <name type="scientific">Acetivibrio thermocellus AD2</name>
    <dbReference type="NCBI Taxonomy" id="1138384"/>
    <lineage>
        <taxon>Bacteria</taxon>
        <taxon>Bacillati</taxon>
        <taxon>Bacillota</taxon>
        <taxon>Clostridia</taxon>
        <taxon>Eubacteriales</taxon>
        <taxon>Oscillospiraceae</taxon>
        <taxon>Acetivibrio</taxon>
    </lineage>
</organism>
<dbReference type="GeneID" id="35803844"/>
<feature type="region of interest" description="Disordered" evidence="1">
    <location>
        <begin position="28"/>
        <end position="68"/>
    </location>
</feature>
<feature type="compositionally biased region" description="Basic and acidic residues" evidence="1">
    <location>
        <begin position="47"/>
        <end position="68"/>
    </location>
</feature>
<evidence type="ECO:0000313" key="4">
    <source>
        <dbReference type="Proteomes" id="UP000223596"/>
    </source>
</evidence>
<dbReference type="AlphaFoldDB" id="A0AB36THG7"/>
<protein>
    <recommendedName>
        <fullName evidence="5">Lipoprotein</fullName>
    </recommendedName>
</protein>
<name>A0AB36THG7_ACETH</name>
<reference evidence="3 4" key="1">
    <citation type="submission" date="2017-09" db="EMBL/GenBank/DDBJ databases">
        <title>Evaluation of Pacific Biosciences Sequencing Technology to Finishing C. thermocellum Genome Sequences.</title>
        <authorList>
            <person name="Brown S."/>
        </authorList>
    </citation>
    <scope>NUCLEOTIDE SEQUENCE [LARGE SCALE GENOMIC DNA]</scope>
    <source>
        <strain evidence="3 4">AD2</strain>
    </source>
</reference>
<comment type="caution">
    <text evidence="3">The sequence shown here is derived from an EMBL/GenBank/DDBJ whole genome shotgun (WGS) entry which is preliminary data.</text>
</comment>
<sequence length="277" mass="32057">MNIKKLAIVIIFLCFGLLGCTANQKKEIPEPNNKIEKPKTENGNSSENEKTEDKTSQNDGKPTSEDMKESFTIDIGDGKHSFKVIMEARPFEEGENDEFYDSVLNISIYDVNDMSSPVQVIEDKTLDSLFKDYETVDANFDGYMDFCYVYNRGMANYYCKFWIWNPSSERFEESPGLSEISIPQFDNNSKVVKGYWRSSAAANETRYYKYIDGKLTCVRYLEMGDPDSEGMQTLVVKDYIDGELVEVFREKTLLTEDYKGEVYDRFFKWMDLNYHGG</sequence>
<accession>A0AB36THG7</accession>
<dbReference type="Proteomes" id="UP000223596">
    <property type="component" value="Unassembled WGS sequence"/>
</dbReference>
<gene>
    <name evidence="3" type="ORF">M972_111533</name>
</gene>
<evidence type="ECO:0008006" key="5">
    <source>
        <dbReference type="Google" id="ProtNLM"/>
    </source>
</evidence>
<dbReference type="InterPro" id="IPR058087">
    <property type="entry name" value="XAC2610_dom"/>
</dbReference>
<feature type="chain" id="PRO_5044289935" description="Lipoprotein" evidence="2">
    <location>
        <begin position="23"/>
        <end position="277"/>
    </location>
</feature>
<dbReference type="RefSeq" id="WP_003516293.1">
    <property type="nucleotide sequence ID" value="NZ_CP013828.1"/>
</dbReference>
<evidence type="ECO:0000313" key="3">
    <source>
        <dbReference type="EMBL" id="PFH02746.1"/>
    </source>
</evidence>
<evidence type="ECO:0000256" key="2">
    <source>
        <dbReference type="SAM" id="SignalP"/>
    </source>
</evidence>
<evidence type="ECO:0000256" key="1">
    <source>
        <dbReference type="SAM" id="MobiDB-lite"/>
    </source>
</evidence>
<keyword evidence="2" id="KW-0732">Signal</keyword>
<dbReference type="NCBIfam" id="NF047539">
    <property type="entry name" value="XAC2610_fam"/>
    <property type="match status" value="1"/>
</dbReference>
<dbReference type="EMBL" id="PDBW01000001">
    <property type="protein sequence ID" value="PFH02746.1"/>
    <property type="molecule type" value="Genomic_DNA"/>
</dbReference>
<proteinExistence type="predicted"/>
<feature type="signal peptide" evidence="2">
    <location>
        <begin position="1"/>
        <end position="22"/>
    </location>
</feature>
<feature type="compositionally biased region" description="Basic and acidic residues" evidence="1">
    <location>
        <begin position="28"/>
        <end position="40"/>
    </location>
</feature>